<evidence type="ECO:0000256" key="1">
    <source>
        <dbReference type="SAM" id="SignalP"/>
    </source>
</evidence>
<feature type="signal peptide" evidence="1">
    <location>
        <begin position="1"/>
        <end position="20"/>
    </location>
</feature>
<comment type="caution">
    <text evidence="3">The sequence shown here is derived from an EMBL/GenBank/DDBJ whole genome shotgun (WGS) entry which is preliminary data.</text>
</comment>
<dbReference type="Gene3D" id="2.60.120.560">
    <property type="entry name" value="Exo-inulinase, domain 1"/>
    <property type="match status" value="1"/>
</dbReference>
<dbReference type="InterPro" id="IPR010496">
    <property type="entry name" value="AL/BT2_dom"/>
</dbReference>
<evidence type="ECO:0000313" key="3">
    <source>
        <dbReference type="EMBL" id="TDB63421.1"/>
    </source>
</evidence>
<reference evidence="3 4" key="1">
    <citation type="submission" date="2019-02" db="EMBL/GenBank/DDBJ databases">
        <title>Arundinibacter roseus gen. nov., sp. nov., a new member of the family Cytophagaceae.</title>
        <authorList>
            <person name="Szuroczki S."/>
            <person name="Khayer B."/>
            <person name="Sproer C."/>
            <person name="Toumi M."/>
            <person name="Szabo A."/>
            <person name="Felfoldi T."/>
            <person name="Schumann P."/>
            <person name="Toth E."/>
        </authorList>
    </citation>
    <scope>NUCLEOTIDE SEQUENCE [LARGE SCALE GENOMIC DNA]</scope>
    <source>
        <strain evidence="3 4">DMA-k-7a</strain>
    </source>
</reference>
<dbReference type="RefSeq" id="WP_132119773.1">
    <property type="nucleotide sequence ID" value="NZ_SMJU01000010.1"/>
</dbReference>
<organism evidence="3 4">
    <name type="scientific">Arundinibacter roseus</name>
    <dbReference type="NCBI Taxonomy" id="2070510"/>
    <lineage>
        <taxon>Bacteria</taxon>
        <taxon>Pseudomonadati</taxon>
        <taxon>Bacteroidota</taxon>
        <taxon>Cytophagia</taxon>
        <taxon>Cytophagales</taxon>
        <taxon>Spirosomataceae</taxon>
        <taxon>Arundinibacter</taxon>
    </lineage>
</organism>
<keyword evidence="4" id="KW-1185">Reference proteome</keyword>
<keyword evidence="1" id="KW-0732">Signal</keyword>
<proteinExistence type="predicted"/>
<dbReference type="GO" id="GO:0016787">
    <property type="term" value="F:hydrolase activity"/>
    <property type="evidence" value="ECO:0007669"/>
    <property type="project" value="InterPro"/>
</dbReference>
<dbReference type="OrthoDB" id="9784457at2"/>
<dbReference type="Proteomes" id="UP000295706">
    <property type="component" value="Unassembled WGS sequence"/>
</dbReference>
<dbReference type="PROSITE" id="PS51257">
    <property type="entry name" value="PROKAR_LIPOPROTEIN"/>
    <property type="match status" value="1"/>
</dbReference>
<dbReference type="Pfam" id="PF06439">
    <property type="entry name" value="3keto-disac_hyd"/>
    <property type="match status" value="1"/>
</dbReference>
<dbReference type="EMBL" id="SMJU01000010">
    <property type="protein sequence ID" value="TDB63421.1"/>
    <property type="molecule type" value="Genomic_DNA"/>
</dbReference>
<evidence type="ECO:0000313" key="4">
    <source>
        <dbReference type="Proteomes" id="UP000295706"/>
    </source>
</evidence>
<sequence length="207" mass="23297">MKKCSLILGLALLFSCIVLAESTPDKPAKKAVKLFNGKDLKGWKIQGTEKWYVQNGELICESGPDKQYGYLATEKFYKNFDLSLQFKQEANGNSGVFFRSTFEGTRVSGWQVEVAPPNHDTGGVYESYGRGWLKQIPDAEEIHLKMGEWNDLRIRVEGGRVQTWLNGHPMVDFEDEKIAAANGSIALQIHDGGGIKVRWKKIMVQEL</sequence>
<feature type="domain" description="3-keto-alpha-glucoside-1,2-lyase/3-keto-2-hydroxy-glucal hydratase" evidence="2">
    <location>
        <begin position="31"/>
        <end position="204"/>
    </location>
</feature>
<name>A0A4R4KAK9_9BACT</name>
<dbReference type="AlphaFoldDB" id="A0A4R4KAK9"/>
<protein>
    <submittedName>
        <fullName evidence="3">DUF1080 domain-containing protein</fullName>
    </submittedName>
</protein>
<evidence type="ECO:0000259" key="2">
    <source>
        <dbReference type="Pfam" id="PF06439"/>
    </source>
</evidence>
<accession>A0A4R4KAK9</accession>
<gene>
    <name evidence="3" type="ORF">EZE20_16795</name>
</gene>
<feature type="chain" id="PRO_5021030181" evidence="1">
    <location>
        <begin position="21"/>
        <end position="207"/>
    </location>
</feature>